<dbReference type="EMBL" id="DF849907">
    <property type="protein sequence ID" value="GAT59782.1"/>
    <property type="molecule type" value="Genomic_DNA"/>
</dbReference>
<dbReference type="Proteomes" id="UP000815677">
    <property type="component" value="Unassembled WGS sequence"/>
</dbReference>
<dbReference type="InterPro" id="IPR047150">
    <property type="entry name" value="SGT"/>
</dbReference>
<evidence type="ECO:0000256" key="2">
    <source>
        <dbReference type="ARBA" id="ARBA00022803"/>
    </source>
</evidence>
<feature type="compositionally biased region" description="Acidic residues" evidence="3">
    <location>
        <begin position="1138"/>
        <end position="1154"/>
    </location>
</feature>
<keyword evidence="6" id="KW-1185">Reference proteome</keyword>
<keyword evidence="4" id="KW-0812">Transmembrane</keyword>
<dbReference type="Gene3D" id="1.25.40.10">
    <property type="entry name" value="Tetratricopeptide repeat domain"/>
    <property type="match status" value="1"/>
</dbReference>
<dbReference type="SUPFAM" id="SSF48452">
    <property type="entry name" value="TPR-like"/>
    <property type="match status" value="1"/>
</dbReference>
<keyword evidence="4" id="KW-1133">Transmembrane helix</keyword>
<evidence type="ECO:0000256" key="4">
    <source>
        <dbReference type="SAM" id="Phobius"/>
    </source>
</evidence>
<dbReference type="PANTHER" id="PTHR45831:SF2">
    <property type="entry name" value="LD24721P"/>
    <property type="match status" value="1"/>
</dbReference>
<evidence type="ECO:0000256" key="1">
    <source>
        <dbReference type="ARBA" id="ARBA00022737"/>
    </source>
</evidence>
<proteinExistence type="predicted"/>
<keyword evidence="4" id="KW-0472">Membrane</keyword>
<protein>
    <recommendedName>
        <fullName evidence="7">TPR-like protein</fullName>
    </recommendedName>
</protein>
<dbReference type="Gene3D" id="2.60.120.260">
    <property type="entry name" value="Galactose-binding domain-like"/>
    <property type="match status" value="1"/>
</dbReference>
<keyword evidence="1" id="KW-0677">Repeat</keyword>
<feature type="region of interest" description="Disordered" evidence="3">
    <location>
        <begin position="371"/>
        <end position="399"/>
    </location>
</feature>
<accession>A0ABQ0MAA0</accession>
<organism evidence="5 6">
    <name type="scientific">Mycena chlorophos</name>
    <name type="common">Agaric fungus</name>
    <name type="synonym">Agaricus chlorophos</name>
    <dbReference type="NCBI Taxonomy" id="658473"/>
    <lineage>
        <taxon>Eukaryota</taxon>
        <taxon>Fungi</taxon>
        <taxon>Dikarya</taxon>
        <taxon>Basidiomycota</taxon>
        <taxon>Agaricomycotina</taxon>
        <taxon>Agaricomycetes</taxon>
        <taxon>Agaricomycetidae</taxon>
        <taxon>Agaricales</taxon>
        <taxon>Marasmiineae</taxon>
        <taxon>Mycenaceae</taxon>
        <taxon>Mycena</taxon>
    </lineage>
</organism>
<evidence type="ECO:0000313" key="5">
    <source>
        <dbReference type="EMBL" id="GAT59782.1"/>
    </source>
</evidence>
<dbReference type="PANTHER" id="PTHR45831">
    <property type="entry name" value="LD24721P"/>
    <property type="match status" value="1"/>
</dbReference>
<evidence type="ECO:0000313" key="6">
    <source>
        <dbReference type="Proteomes" id="UP000815677"/>
    </source>
</evidence>
<sequence length="1154" mass="127563">MSRFRSRSFPLGSSSDMLSERMDGLLRGEIIRYQAYLSSAAQRHAENDATRHSTTTDSGQHAQLYSLTSPQQIGSRRSRIAPHIKRSSVLHASLNPMSPAWNFTIDDTSLWCFSFLEMLAVGSESRETADGSGSGLANGWIPWYSISGFISSPGDGGAGTSYHRTSLNGAAIAFDFYGTDVHLYGDINNSSYAVKIDGETSSFSPSGSDLLYSSSGLEEGMHSLSIIARPSGFEQFVFDYAVISTPSDDSEAPSELFYDNTDQSMLTYTGDWSPHNAQGVPNATVSHVWQQTVDQGASVSMQISNAIGVAIHGMTDWGGWLYEVTVDGTTMTFNGSTFCYTVTLRNPNNDPDLKLNLNSFRVLTPATASSTSSETNIASGKPNSASVSTDGASVSDATTRSATSATSTFDWFGPDAKTVSASSTVTLSSNASASITSSEVKHTSSNVGLVLGPVIAVAILVIAAWFFWRRRRRSSLTPNDAEFAQRSHHSILRRAIPRRALWVPTPFRTNDTTVDEGVQNRKIRFHSVSPLSETPPTTDLDSHNVDRLVELIAQRIDSSAARNETGAPPEYRLPCATMTDAVNALKLQGNTFHQQRNYTAAYQKYTEAIKLCDPEDKKTLAILYSNRAAASINLKDYLDAIQDGREATRADPTFFKGFIRAATAADAVGMLSTSAEMWKSAAEITTDPVLKAECEAKANVAETARTQHQRKVEQGDYRTQMSSFRAQQIMPWMRAGRLYKQNKLAPNSSGLVILQAFHEFDQALDVLRKMKVKKEGGRDMFKPGGMVLELFTNAILTDQRVFHADFPEFFSHLEIQVKIEVQAFRGWGDTGPKDIMKEVPERLKNSSWSAVRPAVAMTIRAWILRAVMESNMGRENTADEFFKRAIDILEWGRRMYANVPKSERGAIFEPTILRAVRTMRLANLLGVYRANDDHCGYTIDEIGQLAQDLKDETDASERPTSFNGHGFFAAFWIYPKAQALSVIAWAHMQRGLELTLKADEADDSEDAEAAIVASCEEFSASYKLYVEAAEAYPPDDESRPYLLAIALEALFRGHAPIRLTLPLARRVRDAIPQAKEIWEASMNSKQTTSKYDEANRFITECERQLAKGAWTLDDCFGVAHYDVHPKTHARMHKSRKDEEEEDLEALAEGAEEDH</sequence>
<evidence type="ECO:0000256" key="3">
    <source>
        <dbReference type="SAM" id="MobiDB-lite"/>
    </source>
</evidence>
<gene>
    <name evidence="5" type="ORF">MCHLO_16028</name>
</gene>
<keyword evidence="2" id="KW-0802">TPR repeat</keyword>
<dbReference type="InterPro" id="IPR011990">
    <property type="entry name" value="TPR-like_helical_dom_sf"/>
</dbReference>
<reference evidence="5" key="1">
    <citation type="submission" date="2014-09" db="EMBL/GenBank/DDBJ databases">
        <title>Genome sequence of the luminous mushroom Mycena chlorophos for searching fungal bioluminescence genes.</title>
        <authorList>
            <person name="Tanaka Y."/>
            <person name="Kasuga D."/>
            <person name="Oba Y."/>
            <person name="Hase S."/>
            <person name="Sato K."/>
            <person name="Oba Y."/>
            <person name="Sakakibara Y."/>
        </authorList>
    </citation>
    <scope>NUCLEOTIDE SEQUENCE</scope>
</reference>
<dbReference type="InterPro" id="IPR019734">
    <property type="entry name" value="TPR_rpt"/>
</dbReference>
<feature type="transmembrane region" description="Helical" evidence="4">
    <location>
        <begin position="447"/>
        <end position="468"/>
    </location>
</feature>
<feature type="region of interest" description="Disordered" evidence="3">
    <location>
        <begin position="1127"/>
        <end position="1154"/>
    </location>
</feature>
<name>A0ABQ0MAA0_MYCCL</name>
<dbReference type="SMART" id="SM00028">
    <property type="entry name" value="TPR"/>
    <property type="match status" value="3"/>
</dbReference>
<feature type="region of interest" description="Disordered" evidence="3">
    <location>
        <begin position="44"/>
        <end position="72"/>
    </location>
</feature>
<feature type="compositionally biased region" description="Polar residues" evidence="3">
    <location>
        <begin position="381"/>
        <end position="391"/>
    </location>
</feature>
<evidence type="ECO:0008006" key="7">
    <source>
        <dbReference type="Google" id="ProtNLM"/>
    </source>
</evidence>
<feature type="compositionally biased region" description="Polar residues" evidence="3">
    <location>
        <begin position="52"/>
        <end position="72"/>
    </location>
</feature>